<gene>
    <name evidence="5" type="ORF">SAMN05660831_00305</name>
</gene>
<organism evidence="5 6">
    <name type="scientific">Thiohalospira halophila DSM 15071</name>
    <dbReference type="NCBI Taxonomy" id="1123397"/>
    <lineage>
        <taxon>Bacteria</taxon>
        <taxon>Pseudomonadati</taxon>
        <taxon>Pseudomonadota</taxon>
        <taxon>Gammaproteobacteria</taxon>
        <taxon>Thiohalospirales</taxon>
        <taxon>Thiohalospiraceae</taxon>
        <taxon>Thiohalospira</taxon>
    </lineage>
</organism>
<comment type="similarity">
    <text evidence="1">Belongs to the V-ATPase E subunit family.</text>
</comment>
<dbReference type="AlphaFoldDB" id="A0A1I1NJ83"/>
<evidence type="ECO:0000313" key="5">
    <source>
        <dbReference type="EMBL" id="SFC97701.1"/>
    </source>
</evidence>
<dbReference type="InterPro" id="IPR002842">
    <property type="entry name" value="ATPase_V1_Esu"/>
</dbReference>
<dbReference type="Pfam" id="PF01991">
    <property type="entry name" value="vATP-synt_E"/>
    <property type="match status" value="1"/>
</dbReference>
<evidence type="ECO:0000256" key="3">
    <source>
        <dbReference type="ARBA" id="ARBA00022448"/>
    </source>
</evidence>
<dbReference type="OrthoDB" id="5765021at2"/>
<keyword evidence="3" id="KW-0813">Transport</keyword>
<keyword evidence="6" id="KW-1185">Reference proteome</keyword>
<protein>
    <recommendedName>
        <fullName evidence="2">V-type ATP synthase subunit E</fullName>
    </recommendedName>
</protein>
<dbReference type="GO" id="GO:0046961">
    <property type="term" value="F:proton-transporting ATPase activity, rotational mechanism"/>
    <property type="evidence" value="ECO:0007669"/>
    <property type="project" value="InterPro"/>
</dbReference>
<dbReference type="Proteomes" id="UP000198611">
    <property type="component" value="Unassembled WGS sequence"/>
</dbReference>
<reference evidence="5 6" key="1">
    <citation type="submission" date="2016-10" db="EMBL/GenBank/DDBJ databases">
        <authorList>
            <person name="de Groot N.N."/>
        </authorList>
    </citation>
    <scope>NUCLEOTIDE SEQUENCE [LARGE SCALE GENOMIC DNA]</scope>
    <source>
        <strain evidence="5 6">HL3</strain>
    </source>
</reference>
<dbReference type="EMBL" id="FOMJ01000001">
    <property type="protein sequence ID" value="SFC97701.1"/>
    <property type="molecule type" value="Genomic_DNA"/>
</dbReference>
<evidence type="ECO:0000256" key="1">
    <source>
        <dbReference type="ARBA" id="ARBA00005901"/>
    </source>
</evidence>
<evidence type="ECO:0000256" key="2">
    <source>
        <dbReference type="ARBA" id="ARBA00020756"/>
    </source>
</evidence>
<dbReference type="STRING" id="1123397.SAMN05660831_00305"/>
<name>A0A1I1NJ83_9GAMM</name>
<sequence length="227" mass="25122">MNASTVDEKSDPPTSILEAQAESLLQRLAEHRAARCAEIRQEAAAEARAIVQEAFADARRRMGEAVATERARARRQEAACRAREQSRARQRRQAVARDLLAEGWQALQTELERRWQDPGARQAWVDRLVAAACSRLPRGEWWLTHAPGWPAEEAEAARQQMEARGAGEVRIEEAPALRAGLRICVDGACLDASVGPSDRGLLARPQRLEGELLAHLERLTAEPEGTT</sequence>
<proteinExistence type="inferred from homology"/>
<dbReference type="RefSeq" id="WP_093426982.1">
    <property type="nucleotide sequence ID" value="NZ_FOMJ01000001.1"/>
</dbReference>
<keyword evidence="4" id="KW-0406">Ion transport</keyword>
<evidence type="ECO:0000256" key="4">
    <source>
        <dbReference type="ARBA" id="ARBA00023065"/>
    </source>
</evidence>
<evidence type="ECO:0000313" key="6">
    <source>
        <dbReference type="Proteomes" id="UP000198611"/>
    </source>
</evidence>
<dbReference type="GO" id="GO:0033178">
    <property type="term" value="C:proton-transporting two-sector ATPase complex, catalytic domain"/>
    <property type="evidence" value="ECO:0007669"/>
    <property type="project" value="InterPro"/>
</dbReference>
<accession>A0A1I1NJ83</accession>